<keyword evidence="5" id="KW-1185">Reference proteome</keyword>
<name>A0A291QXY3_9BACT</name>
<evidence type="ECO:0000313" key="5">
    <source>
        <dbReference type="Proteomes" id="UP000220133"/>
    </source>
</evidence>
<dbReference type="PANTHER" id="PTHR30273:SF2">
    <property type="entry name" value="PROTEIN FECR"/>
    <property type="match status" value="1"/>
</dbReference>
<evidence type="ECO:0000259" key="3">
    <source>
        <dbReference type="Pfam" id="PF16344"/>
    </source>
</evidence>
<dbReference type="Proteomes" id="UP000220133">
    <property type="component" value="Chromosome"/>
</dbReference>
<evidence type="ECO:0000256" key="1">
    <source>
        <dbReference type="SAM" id="Phobius"/>
    </source>
</evidence>
<keyword evidence="1" id="KW-0472">Membrane</keyword>
<dbReference type="PANTHER" id="PTHR30273">
    <property type="entry name" value="PERIPLASMIC SIGNAL SENSOR AND SIGMA FACTOR ACTIVATOR FECR-RELATED"/>
    <property type="match status" value="1"/>
</dbReference>
<gene>
    <name evidence="4" type="ORF">COR50_17905</name>
</gene>
<evidence type="ECO:0000259" key="2">
    <source>
        <dbReference type="Pfam" id="PF04773"/>
    </source>
</evidence>
<feature type="domain" description="FecR protein" evidence="2">
    <location>
        <begin position="148"/>
        <end position="244"/>
    </location>
</feature>
<feature type="domain" description="Protein FecR C-terminal" evidence="3">
    <location>
        <begin position="288"/>
        <end position="355"/>
    </location>
</feature>
<feature type="transmembrane region" description="Helical" evidence="1">
    <location>
        <begin position="103"/>
        <end position="121"/>
    </location>
</feature>
<evidence type="ECO:0008006" key="6">
    <source>
        <dbReference type="Google" id="ProtNLM"/>
    </source>
</evidence>
<keyword evidence="1" id="KW-1133">Transmembrane helix</keyword>
<reference evidence="4 5" key="1">
    <citation type="submission" date="2017-10" db="EMBL/GenBank/DDBJ databases">
        <title>Paenichitinophaga pekingensis gen. nov., sp. nov., isolated from activated sludge.</title>
        <authorList>
            <person name="Jin D."/>
            <person name="Kong X."/>
            <person name="Deng Y."/>
            <person name="Bai Z."/>
        </authorList>
    </citation>
    <scope>NUCLEOTIDE SEQUENCE [LARGE SCALE GENOMIC DNA]</scope>
    <source>
        <strain evidence="4 5">13</strain>
    </source>
</reference>
<dbReference type="Gene3D" id="3.55.50.30">
    <property type="match status" value="1"/>
</dbReference>
<dbReference type="KEGG" id="cbae:COR50_17905"/>
<dbReference type="Pfam" id="PF16344">
    <property type="entry name" value="FecR_C"/>
    <property type="match status" value="1"/>
</dbReference>
<evidence type="ECO:0000313" key="4">
    <source>
        <dbReference type="EMBL" id="ATL48889.1"/>
    </source>
</evidence>
<dbReference type="InterPro" id="IPR032508">
    <property type="entry name" value="FecR_C"/>
</dbReference>
<protein>
    <recommendedName>
        <fullName evidence="6">FecR protein domain-containing protein</fullName>
    </recommendedName>
</protein>
<dbReference type="EMBL" id="CP023777">
    <property type="protein sequence ID" value="ATL48889.1"/>
    <property type="molecule type" value="Genomic_DNA"/>
</dbReference>
<organism evidence="4 5">
    <name type="scientific">Chitinophaga caeni</name>
    <dbReference type="NCBI Taxonomy" id="2029983"/>
    <lineage>
        <taxon>Bacteria</taxon>
        <taxon>Pseudomonadati</taxon>
        <taxon>Bacteroidota</taxon>
        <taxon>Chitinophagia</taxon>
        <taxon>Chitinophagales</taxon>
        <taxon>Chitinophagaceae</taxon>
        <taxon>Chitinophaga</taxon>
    </lineage>
</organism>
<sequence>MLFPWRETTLINFTLDQEQFRRLFKLYVSGKCSPEERDAFFDWYQQHQDEEGMKTLLDELYDEVKLNTNSPAFISADGKLDIPGEGFNKTKVVPIARKQLRRWYYAAAVVLVAGIASWLIAGSGSQVNELAFHYRDTNKVEVIAAYTTVRTGNNERKVIVLSDSTRIVLNGGTELRYPDHFEDNLREVYLEGEAYFEVSKAAQWPFVIESPGKVKTTVLGTSFNIKAYPGRQQATVSVVTGKVKVSQDNKVLSTLVKGQELQLEVITGIAKKRIAIPANILAWQSGNISFTDESLKDILMDLQIYYGTKIELQNDTLSNVVMTIGFFKNTSIESALDNLCELANAKYARNNGGYIVY</sequence>
<proteinExistence type="predicted"/>
<dbReference type="InterPro" id="IPR006860">
    <property type="entry name" value="FecR"/>
</dbReference>
<dbReference type="AlphaFoldDB" id="A0A291QXY3"/>
<dbReference type="InterPro" id="IPR012373">
    <property type="entry name" value="Ferrdict_sens_TM"/>
</dbReference>
<dbReference type="Pfam" id="PF04773">
    <property type="entry name" value="FecR"/>
    <property type="match status" value="1"/>
</dbReference>
<keyword evidence="1" id="KW-0812">Transmembrane</keyword>
<dbReference type="PIRSF" id="PIRSF018266">
    <property type="entry name" value="FecR"/>
    <property type="match status" value="1"/>
</dbReference>
<dbReference type="Gene3D" id="2.60.120.1440">
    <property type="match status" value="1"/>
</dbReference>
<dbReference type="GO" id="GO:0016989">
    <property type="term" value="F:sigma factor antagonist activity"/>
    <property type="evidence" value="ECO:0007669"/>
    <property type="project" value="TreeGrafter"/>
</dbReference>
<accession>A0A291QXY3</accession>